<dbReference type="InterPro" id="IPR054578">
    <property type="entry name" value="SpoU_sub_bind-like_N"/>
</dbReference>
<evidence type="ECO:0000256" key="1">
    <source>
        <dbReference type="ARBA" id="ARBA00022603"/>
    </source>
</evidence>
<dbReference type="InterPro" id="IPR029026">
    <property type="entry name" value="tRNA_m1G_MTases_N"/>
</dbReference>
<dbReference type="RefSeq" id="WP_387391176.1">
    <property type="nucleotide sequence ID" value="NZ_JBIAMT010000001.1"/>
</dbReference>
<dbReference type="Proteomes" id="UP001601442">
    <property type="component" value="Unassembled WGS sequence"/>
</dbReference>
<keyword evidence="2" id="KW-0808">Transferase</keyword>
<gene>
    <name evidence="5" type="ORF">ACFYU5_08050</name>
</gene>
<dbReference type="GO" id="GO:0008168">
    <property type="term" value="F:methyltransferase activity"/>
    <property type="evidence" value="ECO:0007669"/>
    <property type="project" value="UniProtKB-KW"/>
</dbReference>
<dbReference type="EMBL" id="JBIAMT010000001">
    <property type="protein sequence ID" value="MFF0496340.1"/>
    <property type="molecule type" value="Genomic_DNA"/>
</dbReference>
<dbReference type="Gene3D" id="3.40.1280.10">
    <property type="match status" value="1"/>
</dbReference>
<feature type="domain" description="SpoU L30e-like N-terminal" evidence="4">
    <location>
        <begin position="9"/>
        <end position="98"/>
    </location>
</feature>
<dbReference type="GO" id="GO:0032259">
    <property type="term" value="P:methylation"/>
    <property type="evidence" value="ECO:0007669"/>
    <property type="project" value="UniProtKB-KW"/>
</dbReference>
<accession>A0ABW6NZ32</accession>
<dbReference type="SUPFAM" id="SSF75217">
    <property type="entry name" value="alpha/beta knot"/>
    <property type="match status" value="1"/>
</dbReference>
<dbReference type="InterPro" id="IPR051259">
    <property type="entry name" value="rRNA_Methyltransferase"/>
</dbReference>
<name>A0ABW6NZ32_9NOCA</name>
<proteinExistence type="predicted"/>
<organism evidence="5 6">
    <name type="scientific">Nocardia aobensis</name>
    <dbReference type="NCBI Taxonomy" id="257277"/>
    <lineage>
        <taxon>Bacteria</taxon>
        <taxon>Bacillati</taxon>
        <taxon>Actinomycetota</taxon>
        <taxon>Actinomycetes</taxon>
        <taxon>Mycobacteriales</taxon>
        <taxon>Nocardiaceae</taxon>
        <taxon>Nocardia</taxon>
    </lineage>
</organism>
<dbReference type="InterPro" id="IPR029064">
    <property type="entry name" value="Ribosomal_eL30-like_sf"/>
</dbReference>
<feature type="domain" description="tRNA/rRNA methyltransferase SpoU type" evidence="3">
    <location>
        <begin position="118"/>
        <end position="241"/>
    </location>
</feature>
<dbReference type="Pfam" id="PF00588">
    <property type="entry name" value="SpoU_methylase"/>
    <property type="match status" value="1"/>
</dbReference>
<dbReference type="SUPFAM" id="SSF55315">
    <property type="entry name" value="L30e-like"/>
    <property type="match status" value="1"/>
</dbReference>
<dbReference type="Pfam" id="PF22655">
    <property type="entry name" value="SpoU_sub_bind_like"/>
    <property type="match status" value="1"/>
</dbReference>
<dbReference type="InterPro" id="IPR029028">
    <property type="entry name" value="Alpha/beta_knot_MTases"/>
</dbReference>
<evidence type="ECO:0000256" key="2">
    <source>
        <dbReference type="ARBA" id="ARBA00022679"/>
    </source>
</evidence>
<reference evidence="5 6" key="1">
    <citation type="submission" date="2024-10" db="EMBL/GenBank/DDBJ databases">
        <title>The Natural Products Discovery Center: Release of the First 8490 Sequenced Strains for Exploring Actinobacteria Biosynthetic Diversity.</title>
        <authorList>
            <person name="Kalkreuter E."/>
            <person name="Kautsar S.A."/>
            <person name="Yang D."/>
            <person name="Bader C.D."/>
            <person name="Teijaro C.N."/>
            <person name="Fluegel L."/>
            <person name="Davis C.M."/>
            <person name="Simpson J.R."/>
            <person name="Lauterbach L."/>
            <person name="Steele A.D."/>
            <person name="Gui C."/>
            <person name="Meng S."/>
            <person name="Li G."/>
            <person name="Viehrig K."/>
            <person name="Ye F."/>
            <person name="Su P."/>
            <person name="Kiefer A.F."/>
            <person name="Nichols A."/>
            <person name="Cepeda A.J."/>
            <person name="Yan W."/>
            <person name="Fan B."/>
            <person name="Jiang Y."/>
            <person name="Adhikari A."/>
            <person name="Zheng C.-J."/>
            <person name="Schuster L."/>
            <person name="Cowan T.M."/>
            <person name="Smanski M.J."/>
            <person name="Chevrette M.G."/>
            <person name="De Carvalho L.P.S."/>
            <person name="Shen B."/>
        </authorList>
    </citation>
    <scope>NUCLEOTIDE SEQUENCE [LARGE SCALE GENOMIC DNA]</scope>
    <source>
        <strain evidence="5 6">NPDC004119</strain>
    </source>
</reference>
<sequence>MTRPSTTRNASVGEWRAYLGNRARRRSDGRFLVHGREPITAAVANGWPLEAVLYRLGAPLPPWAREVLDDDAVPAIGLVGDALDELAEPDSGTPELVALAHTRGRDPSQICLDPAHPVVVIDRPASALRLGSVLRTAHAFGAAAVVISGSGADEYDPRCVRASAGALFAVPVVRVSGPAAVAELRAGAKVPARLVGVGTEPGDRPIDAHTFADATIMVLADDGELDARWRDACDEMVRIPAGAMPVTPCAVSVVLYEISRQRRVSVSRVNAGAAGE</sequence>
<dbReference type="InterPro" id="IPR001537">
    <property type="entry name" value="SpoU_MeTrfase"/>
</dbReference>
<protein>
    <submittedName>
        <fullName evidence="5">TrmH family RNA methyltransferase</fullName>
    </submittedName>
</protein>
<evidence type="ECO:0000313" key="5">
    <source>
        <dbReference type="EMBL" id="MFF0496340.1"/>
    </source>
</evidence>
<dbReference type="PANTHER" id="PTHR43191">
    <property type="entry name" value="RRNA METHYLTRANSFERASE 3"/>
    <property type="match status" value="1"/>
</dbReference>
<evidence type="ECO:0000259" key="4">
    <source>
        <dbReference type="Pfam" id="PF22655"/>
    </source>
</evidence>
<dbReference type="PANTHER" id="PTHR43191:SF2">
    <property type="entry name" value="RRNA METHYLTRANSFERASE 3, MITOCHONDRIAL"/>
    <property type="match status" value="1"/>
</dbReference>
<evidence type="ECO:0000313" key="6">
    <source>
        <dbReference type="Proteomes" id="UP001601442"/>
    </source>
</evidence>
<comment type="caution">
    <text evidence="5">The sequence shown here is derived from an EMBL/GenBank/DDBJ whole genome shotgun (WGS) entry which is preliminary data.</text>
</comment>
<evidence type="ECO:0000259" key="3">
    <source>
        <dbReference type="Pfam" id="PF00588"/>
    </source>
</evidence>
<dbReference type="Gene3D" id="3.30.1330.30">
    <property type="match status" value="1"/>
</dbReference>
<keyword evidence="1 5" id="KW-0489">Methyltransferase</keyword>
<keyword evidence="6" id="KW-1185">Reference proteome</keyword>